<dbReference type="Proteomes" id="UP001302059">
    <property type="component" value="Unassembled WGS sequence"/>
</dbReference>
<keyword evidence="2" id="KW-1185">Reference proteome</keyword>
<sequence length="195" mass="22354">MGYYTVVVPDTRDVYGIQRFAGRLEVSGEFSRHGQDEAACYLTWPDDEVPLEYAERVAQGLSCFEEDVAVYKDIVERPYRFQPQPLDHGNLVRVFNEGIRRGYFEPAEPLPLPEATLRAVKSLQREGRLSRQLEVELQDDGVEITAFVSPNIRKWGRLHEEVYEAVEGTGRPDFLVTLKMVERDVQWGPLPGVVR</sequence>
<evidence type="ECO:0000313" key="1">
    <source>
        <dbReference type="EMBL" id="MDL2342607.1"/>
    </source>
</evidence>
<evidence type="ECO:0000313" key="2">
    <source>
        <dbReference type="Proteomes" id="UP001302059"/>
    </source>
</evidence>
<accession>A0ABT7JC42</accession>
<name>A0ABT7JC42_9DEIO</name>
<proteinExistence type="predicted"/>
<dbReference type="RefSeq" id="WP_285520640.1">
    <property type="nucleotide sequence ID" value="NZ_JASNGB010000001.1"/>
</dbReference>
<organism evidence="1 2">
    <name type="scientific">Deinococcus rhizophilus</name>
    <dbReference type="NCBI Taxonomy" id="3049544"/>
    <lineage>
        <taxon>Bacteria</taxon>
        <taxon>Thermotogati</taxon>
        <taxon>Deinococcota</taxon>
        <taxon>Deinococci</taxon>
        <taxon>Deinococcales</taxon>
        <taxon>Deinococcaceae</taxon>
        <taxon>Deinococcus</taxon>
    </lineage>
</organism>
<protein>
    <submittedName>
        <fullName evidence="1">Uncharacterized protein</fullName>
    </submittedName>
</protein>
<gene>
    <name evidence="1" type="ORF">QOL99_00395</name>
</gene>
<reference evidence="1 2" key="1">
    <citation type="submission" date="2023-05" db="EMBL/GenBank/DDBJ databases">
        <authorList>
            <person name="Gao F."/>
        </authorList>
    </citation>
    <scope>NUCLEOTIDE SEQUENCE [LARGE SCALE GENOMIC DNA]</scope>
    <source>
        <strain evidence="1 2">MIMF12</strain>
    </source>
</reference>
<dbReference type="EMBL" id="JASNGB010000001">
    <property type="protein sequence ID" value="MDL2342607.1"/>
    <property type="molecule type" value="Genomic_DNA"/>
</dbReference>
<comment type="caution">
    <text evidence="1">The sequence shown here is derived from an EMBL/GenBank/DDBJ whole genome shotgun (WGS) entry which is preliminary data.</text>
</comment>